<reference evidence="1" key="1">
    <citation type="submission" date="2021-01" db="EMBL/GenBank/DDBJ databases">
        <authorList>
            <consortium name="Genoscope - CEA"/>
            <person name="William W."/>
        </authorList>
    </citation>
    <scope>NUCLEOTIDE SEQUENCE</scope>
</reference>
<accession>A0A8S1URZ0</accession>
<dbReference type="EMBL" id="CAJJDO010000046">
    <property type="protein sequence ID" value="CAD8166973.1"/>
    <property type="molecule type" value="Genomic_DNA"/>
</dbReference>
<gene>
    <name evidence="1" type="ORF">PPENT_87.1.T0460165</name>
</gene>
<evidence type="ECO:0000313" key="2">
    <source>
        <dbReference type="Proteomes" id="UP000689195"/>
    </source>
</evidence>
<name>A0A8S1URZ0_9CILI</name>
<proteinExistence type="predicted"/>
<dbReference type="Proteomes" id="UP000689195">
    <property type="component" value="Unassembled WGS sequence"/>
</dbReference>
<comment type="caution">
    <text evidence="1">The sequence shown here is derived from an EMBL/GenBank/DDBJ whole genome shotgun (WGS) entry which is preliminary data.</text>
</comment>
<organism evidence="1 2">
    <name type="scientific">Paramecium pentaurelia</name>
    <dbReference type="NCBI Taxonomy" id="43138"/>
    <lineage>
        <taxon>Eukaryota</taxon>
        <taxon>Sar</taxon>
        <taxon>Alveolata</taxon>
        <taxon>Ciliophora</taxon>
        <taxon>Intramacronucleata</taxon>
        <taxon>Oligohymenophorea</taxon>
        <taxon>Peniculida</taxon>
        <taxon>Parameciidae</taxon>
        <taxon>Paramecium</taxon>
    </lineage>
</organism>
<sequence length="117" mass="13805">MQINKEQLNDQNLQDSKNKNSHTLINGICKKLHNICTLTYQITYPNIQVKTIKKNRLDVKKKKNNKTKTSKTDSYTNQCFCQTCLDIKLLEYLSQLNVVENLQHQLEKVKELIYLFD</sequence>
<evidence type="ECO:0000313" key="1">
    <source>
        <dbReference type="EMBL" id="CAD8166973.1"/>
    </source>
</evidence>
<keyword evidence="2" id="KW-1185">Reference proteome</keyword>
<protein>
    <submittedName>
        <fullName evidence="1">Uncharacterized protein</fullName>
    </submittedName>
</protein>
<dbReference type="AlphaFoldDB" id="A0A8S1URZ0"/>
<dbReference type="OrthoDB" id="305648at2759"/>